<dbReference type="PANTHER" id="PTHR33747:SF1">
    <property type="entry name" value="ADENYLATE CYCLASE-ASSOCIATED CAP C-TERMINAL DOMAIN-CONTAINING PROTEIN"/>
    <property type="match status" value="1"/>
</dbReference>
<dbReference type="InterPro" id="IPR032710">
    <property type="entry name" value="NTF2-like_dom_sf"/>
</dbReference>
<evidence type="ECO:0000256" key="2">
    <source>
        <dbReference type="HAMAP-Rule" id="MF_00612"/>
    </source>
</evidence>
<evidence type="ECO:0000256" key="1">
    <source>
        <dbReference type="ARBA" id="ARBA00010839"/>
    </source>
</evidence>
<evidence type="ECO:0000313" key="5">
    <source>
        <dbReference type="Proteomes" id="UP000315759"/>
    </source>
</evidence>
<dbReference type="AlphaFoldDB" id="A0A544W415"/>
<dbReference type="InterPro" id="IPR004027">
    <property type="entry name" value="SEC_C_motif"/>
</dbReference>
<protein>
    <recommendedName>
        <fullName evidence="2">UPF0225 protein D8S82_09465</fullName>
    </recommendedName>
</protein>
<dbReference type="Gene3D" id="3.10.450.50">
    <property type="match status" value="1"/>
</dbReference>
<dbReference type="InterPro" id="IPR023006">
    <property type="entry name" value="YchJ-like"/>
</dbReference>
<comment type="caution">
    <text evidence="4">The sequence shown here is derived from an EMBL/GenBank/DDBJ whole genome shotgun (WGS) entry which is preliminary data.</text>
</comment>
<sequence length="124" mass="13617">MSDSFGRPCPCGSGVVYEACCQPLHHGERQAVTAEELMRSRYSAYATGNADYVFRTWHPRTRPADLTVDADVVWTGLTVTDVVAGGDGDDTGVVEFTASYAGGSMRERSRFERRGGRWVYVDGK</sequence>
<organism evidence="4 5">
    <name type="scientific">Mycolicibacterium hodleri</name>
    <dbReference type="NCBI Taxonomy" id="49897"/>
    <lineage>
        <taxon>Bacteria</taxon>
        <taxon>Bacillati</taxon>
        <taxon>Actinomycetota</taxon>
        <taxon>Actinomycetes</taxon>
        <taxon>Mycobacteriales</taxon>
        <taxon>Mycobacteriaceae</taxon>
        <taxon>Mycolicibacterium</taxon>
    </lineage>
</organism>
<comment type="similarity">
    <text evidence="1 2">Belongs to the UPF0225 family.</text>
</comment>
<evidence type="ECO:0000313" key="4">
    <source>
        <dbReference type="EMBL" id="TQR86983.1"/>
    </source>
</evidence>
<accession>A0A544W415</accession>
<keyword evidence="5" id="KW-1185">Reference proteome</keyword>
<name>A0A544W415_9MYCO</name>
<proteinExistence type="inferred from homology"/>
<dbReference type="InterPro" id="IPR048469">
    <property type="entry name" value="YchJ-like_M"/>
</dbReference>
<dbReference type="Proteomes" id="UP000315759">
    <property type="component" value="Unassembled WGS sequence"/>
</dbReference>
<dbReference type="SUPFAM" id="SSF54427">
    <property type="entry name" value="NTF2-like"/>
    <property type="match status" value="1"/>
</dbReference>
<dbReference type="PANTHER" id="PTHR33747">
    <property type="entry name" value="UPF0225 PROTEIN SCO1677"/>
    <property type="match status" value="1"/>
</dbReference>
<dbReference type="Pfam" id="PF02810">
    <property type="entry name" value="SEC-C"/>
    <property type="match status" value="1"/>
</dbReference>
<dbReference type="RefSeq" id="WP_142551839.1">
    <property type="nucleotide sequence ID" value="NZ_VIFX01000009.1"/>
</dbReference>
<dbReference type="EMBL" id="VIFX01000009">
    <property type="protein sequence ID" value="TQR86983.1"/>
    <property type="molecule type" value="Genomic_DNA"/>
</dbReference>
<feature type="domain" description="YchJ-like middle NTF2-like" evidence="3">
    <location>
        <begin position="33"/>
        <end position="123"/>
    </location>
</feature>
<gene>
    <name evidence="4" type="ORF">D8S82_09465</name>
</gene>
<evidence type="ECO:0000259" key="3">
    <source>
        <dbReference type="Pfam" id="PF17775"/>
    </source>
</evidence>
<reference evidence="4 5" key="1">
    <citation type="submission" date="2018-10" db="EMBL/GenBank/DDBJ databases">
        <title>Draft genome of Mycobacterium hodleri strain B.</title>
        <authorList>
            <person name="Amande T.J."/>
            <person name="Mcgenity T.J."/>
        </authorList>
    </citation>
    <scope>NUCLEOTIDE SEQUENCE [LARGE SCALE GENOMIC DNA]</scope>
    <source>
        <strain evidence="4 5">B</strain>
    </source>
</reference>
<dbReference type="HAMAP" id="MF_00612">
    <property type="entry name" value="UPF0225"/>
    <property type="match status" value="1"/>
</dbReference>
<dbReference type="Pfam" id="PF17775">
    <property type="entry name" value="YchJ_M-like"/>
    <property type="match status" value="1"/>
</dbReference>